<evidence type="ECO:0000313" key="3">
    <source>
        <dbReference type="EMBL" id="CAG7720799.1"/>
    </source>
</evidence>
<keyword evidence="2" id="KW-0812">Transmembrane</keyword>
<reference evidence="3" key="1">
    <citation type="submission" date="2021-06" db="EMBL/GenBank/DDBJ databases">
        <authorList>
            <person name="Hodson N. C."/>
            <person name="Mongue J. A."/>
            <person name="Jaron S. K."/>
        </authorList>
    </citation>
    <scope>NUCLEOTIDE SEQUENCE</scope>
</reference>
<feature type="region of interest" description="Disordered" evidence="1">
    <location>
        <begin position="211"/>
        <end position="232"/>
    </location>
</feature>
<accession>A0A8J2P1U7</accession>
<dbReference type="EMBL" id="CAJVCH010073803">
    <property type="protein sequence ID" value="CAG7720799.1"/>
    <property type="molecule type" value="Genomic_DNA"/>
</dbReference>
<dbReference type="PANTHER" id="PTHR11439:SF483">
    <property type="entry name" value="PEPTIDE SYNTHASE GLIP-LIKE, PUTATIVE (AFU_ORTHOLOGUE AFUA_3G12920)-RELATED"/>
    <property type="match status" value="1"/>
</dbReference>
<gene>
    <name evidence="3" type="ORF">AFUS01_LOCUS10054</name>
</gene>
<feature type="non-terminal residue" evidence="3">
    <location>
        <position position="1"/>
    </location>
</feature>
<comment type="caution">
    <text evidence="3">The sequence shown here is derived from an EMBL/GenBank/DDBJ whole genome shotgun (WGS) entry which is preliminary data.</text>
</comment>
<keyword evidence="2" id="KW-0472">Membrane</keyword>
<feature type="transmembrane region" description="Helical" evidence="2">
    <location>
        <begin position="245"/>
        <end position="268"/>
    </location>
</feature>
<keyword evidence="2" id="KW-1133">Transmembrane helix</keyword>
<proteinExistence type="predicted"/>
<evidence type="ECO:0000313" key="4">
    <source>
        <dbReference type="Proteomes" id="UP000708208"/>
    </source>
</evidence>
<evidence type="ECO:0000256" key="2">
    <source>
        <dbReference type="SAM" id="Phobius"/>
    </source>
</evidence>
<keyword evidence="4" id="KW-1185">Reference proteome</keyword>
<dbReference type="Proteomes" id="UP000708208">
    <property type="component" value="Unassembled WGS sequence"/>
</dbReference>
<feature type="compositionally biased region" description="Basic and acidic residues" evidence="1">
    <location>
        <begin position="218"/>
        <end position="232"/>
    </location>
</feature>
<dbReference type="AlphaFoldDB" id="A0A8J2P1U7"/>
<dbReference type="OrthoDB" id="437005at2759"/>
<dbReference type="PANTHER" id="PTHR11439">
    <property type="entry name" value="GAG-POL-RELATED RETROTRANSPOSON"/>
    <property type="match status" value="1"/>
</dbReference>
<evidence type="ECO:0000256" key="1">
    <source>
        <dbReference type="SAM" id="MobiDB-lite"/>
    </source>
</evidence>
<sequence>LIGSLIFLAKCSRPDISFAVSKLAQFMSCFNESHWIAAKGVLRYLKGTSNMGITYHSTGNMRLTAYTDSDYAGDKVTRRSTSGMVIKLNDSIISWSSQKQPCVSLSSTEAEYIAIASAAREIVWLRSFLHELGHPQTQPTKIRVDNQSAIRLVKNPEMHTRTKHIDVRFHYIRDLANQGDIEVTYVPTAIQLADSLTKPLLKGKLETNRSQLGLQRHPSAEDDKQVKSTGRRLEEHISPMHVIHYYWSTGVILSVAVALLMTVIYLLCTRQNSAAETTFSVIAHPAPNNMVVPNKCSIISP</sequence>
<dbReference type="CDD" id="cd09272">
    <property type="entry name" value="RNase_HI_RT_Ty1"/>
    <property type="match status" value="1"/>
</dbReference>
<organism evidence="3 4">
    <name type="scientific">Allacma fusca</name>
    <dbReference type="NCBI Taxonomy" id="39272"/>
    <lineage>
        <taxon>Eukaryota</taxon>
        <taxon>Metazoa</taxon>
        <taxon>Ecdysozoa</taxon>
        <taxon>Arthropoda</taxon>
        <taxon>Hexapoda</taxon>
        <taxon>Collembola</taxon>
        <taxon>Symphypleona</taxon>
        <taxon>Sminthuridae</taxon>
        <taxon>Allacma</taxon>
    </lineage>
</organism>
<protein>
    <submittedName>
        <fullName evidence="3">Uncharacterized protein</fullName>
    </submittedName>
</protein>
<name>A0A8J2P1U7_9HEXA</name>